<dbReference type="Proteomes" id="UP001497516">
    <property type="component" value="Chromosome 2"/>
</dbReference>
<dbReference type="AlphaFoldDB" id="A0AAV2D5Z0"/>
<dbReference type="EMBL" id="OZ034815">
    <property type="protein sequence ID" value="CAL1368247.1"/>
    <property type="molecule type" value="Genomic_DNA"/>
</dbReference>
<gene>
    <name evidence="1" type="ORF">LTRI10_LOCUS11484</name>
</gene>
<organism evidence="1 2">
    <name type="scientific">Linum trigynum</name>
    <dbReference type="NCBI Taxonomy" id="586398"/>
    <lineage>
        <taxon>Eukaryota</taxon>
        <taxon>Viridiplantae</taxon>
        <taxon>Streptophyta</taxon>
        <taxon>Embryophyta</taxon>
        <taxon>Tracheophyta</taxon>
        <taxon>Spermatophyta</taxon>
        <taxon>Magnoliopsida</taxon>
        <taxon>eudicotyledons</taxon>
        <taxon>Gunneridae</taxon>
        <taxon>Pentapetalae</taxon>
        <taxon>rosids</taxon>
        <taxon>fabids</taxon>
        <taxon>Malpighiales</taxon>
        <taxon>Linaceae</taxon>
        <taxon>Linum</taxon>
    </lineage>
</organism>
<accession>A0AAV2D5Z0</accession>
<evidence type="ECO:0000313" key="1">
    <source>
        <dbReference type="EMBL" id="CAL1368247.1"/>
    </source>
</evidence>
<sequence length="91" mass="9794">MGGSKKLVTEKHGARVGAVGIQTFQIALGFAGGEGNINLGHESIADGGQNGMKDEAVLTIPVLVGFKRLVCRRNARCRRCGIRYHIQRAMM</sequence>
<name>A0AAV2D5Z0_9ROSI</name>
<evidence type="ECO:0000313" key="2">
    <source>
        <dbReference type="Proteomes" id="UP001497516"/>
    </source>
</evidence>
<keyword evidence="2" id="KW-1185">Reference proteome</keyword>
<reference evidence="1 2" key="1">
    <citation type="submission" date="2024-04" db="EMBL/GenBank/DDBJ databases">
        <authorList>
            <person name="Fracassetti M."/>
        </authorList>
    </citation>
    <scope>NUCLEOTIDE SEQUENCE [LARGE SCALE GENOMIC DNA]</scope>
</reference>
<proteinExistence type="predicted"/>
<protein>
    <submittedName>
        <fullName evidence="1">Uncharacterized protein</fullName>
    </submittedName>
</protein>